<dbReference type="EMBL" id="CACVKT020008846">
    <property type="protein sequence ID" value="CAC5418006.1"/>
    <property type="molecule type" value="Genomic_DNA"/>
</dbReference>
<organism evidence="2 3">
    <name type="scientific">Mytilus coruscus</name>
    <name type="common">Sea mussel</name>
    <dbReference type="NCBI Taxonomy" id="42192"/>
    <lineage>
        <taxon>Eukaryota</taxon>
        <taxon>Metazoa</taxon>
        <taxon>Spiralia</taxon>
        <taxon>Lophotrochozoa</taxon>
        <taxon>Mollusca</taxon>
        <taxon>Bivalvia</taxon>
        <taxon>Autobranchia</taxon>
        <taxon>Pteriomorphia</taxon>
        <taxon>Mytilida</taxon>
        <taxon>Mytiloidea</taxon>
        <taxon>Mytilidae</taxon>
        <taxon>Mytilinae</taxon>
        <taxon>Mytilus</taxon>
    </lineage>
</organism>
<name>A0A6J8EDE8_MYTCO</name>
<evidence type="ECO:0000313" key="2">
    <source>
        <dbReference type="EMBL" id="CAC5418006.1"/>
    </source>
</evidence>
<feature type="region of interest" description="Disordered" evidence="1">
    <location>
        <begin position="62"/>
        <end position="82"/>
    </location>
</feature>
<evidence type="ECO:0000256" key="1">
    <source>
        <dbReference type="SAM" id="MobiDB-lite"/>
    </source>
</evidence>
<accession>A0A6J8EDE8</accession>
<keyword evidence="3" id="KW-1185">Reference proteome</keyword>
<dbReference type="Proteomes" id="UP000507470">
    <property type="component" value="Unassembled WGS sequence"/>
</dbReference>
<protein>
    <submittedName>
        <fullName evidence="2">Uncharacterized protein</fullName>
    </submittedName>
</protein>
<gene>
    <name evidence="2" type="ORF">MCOR_50469</name>
</gene>
<sequence>MCGLYRRRNIQSDININVTRKRKSILDILENEQPVQNEGTYDMIDESQMIDMPSQNILDSERLSNENSSLEADNEETNCDDGYLNPYQPIVPDLDHHAYGIKNVPRLLVSPTNEKVMSIDECTDGSIPSAESKRNSGYISMRQSLCNNVQMSNSNLHFANKCNVVNNAATQSKGFVATFDNWSRCTKSNENSAKQLLSLRQMSRSDNSITSRRYKFSSLSHQQKATSQKEGFFSKSAVGFMKNDMF</sequence>
<proteinExistence type="predicted"/>
<evidence type="ECO:0000313" key="3">
    <source>
        <dbReference type="Proteomes" id="UP000507470"/>
    </source>
</evidence>
<dbReference type="AlphaFoldDB" id="A0A6J8EDE8"/>
<reference evidence="2 3" key="1">
    <citation type="submission" date="2020-06" db="EMBL/GenBank/DDBJ databases">
        <authorList>
            <person name="Li R."/>
            <person name="Bekaert M."/>
        </authorList>
    </citation>
    <scope>NUCLEOTIDE SEQUENCE [LARGE SCALE GENOMIC DNA]</scope>
    <source>
        <strain evidence="3">wild</strain>
    </source>
</reference>